<dbReference type="SUPFAM" id="SSF53335">
    <property type="entry name" value="S-adenosyl-L-methionine-dependent methyltransferases"/>
    <property type="match status" value="1"/>
</dbReference>
<keyword evidence="1" id="KW-0489">Methyltransferase</keyword>
<dbReference type="GO" id="GO:0032259">
    <property type="term" value="P:methylation"/>
    <property type="evidence" value="ECO:0007669"/>
    <property type="project" value="UniProtKB-KW"/>
</dbReference>
<organism evidence="1 2">
    <name type="scientific">Aurantimonas marianensis</name>
    <dbReference type="NCBI Taxonomy" id="2920428"/>
    <lineage>
        <taxon>Bacteria</taxon>
        <taxon>Pseudomonadati</taxon>
        <taxon>Pseudomonadota</taxon>
        <taxon>Alphaproteobacteria</taxon>
        <taxon>Hyphomicrobiales</taxon>
        <taxon>Aurantimonadaceae</taxon>
        <taxon>Aurantimonas</taxon>
    </lineage>
</organism>
<evidence type="ECO:0000313" key="1">
    <source>
        <dbReference type="EMBL" id="MCP3054979.1"/>
    </source>
</evidence>
<keyword evidence="2" id="KW-1185">Reference proteome</keyword>
<dbReference type="RefSeq" id="WP_253963843.1">
    <property type="nucleotide sequence ID" value="NZ_JALHBS010000038.1"/>
</dbReference>
<evidence type="ECO:0000313" key="2">
    <source>
        <dbReference type="Proteomes" id="UP001155220"/>
    </source>
</evidence>
<dbReference type="Pfam" id="PF13489">
    <property type="entry name" value="Methyltransf_23"/>
    <property type="match status" value="1"/>
</dbReference>
<dbReference type="AlphaFoldDB" id="A0A9X2HC73"/>
<dbReference type="CDD" id="cd02440">
    <property type="entry name" value="AdoMet_MTases"/>
    <property type="match status" value="1"/>
</dbReference>
<sequence length="277" mass="30603">MDDGACPQCGFTPEVIDGFRAWAPAMARAGGGFEAEYFALLAELEDRNFWFRSRNRLLVWALKTYFPAMTSFLEVGCGTGYVLRGIAEAFPAARLTGSEIFVDGLQHAAERVPQAEFVQMDARAMPYREAFDVVGAFDVIEHIDDDEGVLSNLYSAVKPGGGLMVTVPQHRWLWSAADDYARHERRYSARELRKKVEAAGFSVVRSTSFVSLLLPLMALSRIKRQSVEAYDPTAELRLPPAVNRGLEAFLTLERALLRAGVDAPAGGSRLIIARRPG</sequence>
<dbReference type="Gene3D" id="3.40.50.150">
    <property type="entry name" value="Vaccinia Virus protein VP39"/>
    <property type="match status" value="1"/>
</dbReference>
<reference evidence="1" key="1">
    <citation type="submission" date="2022-03" db="EMBL/GenBank/DDBJ databases">
        <title>Aurantimonas Liuensis sp. Nov., isolated from the hadal seawater of the Mariana Trench.</title>
        <authorList>
            <person name="Liu R."/>
        </authorList>
    </citation>
    <scope>NUCLEOTIDE SEQUENCE</scope>
    <source>
        <strain evidence="1">LRZ36</strain>
    </source>
</reference>
<protein>
    <submittedName>
        <fullName evidence="1">Class I SAM-dependent methyltransferase</fullName>
    </submittedName>
</protein>
<keyword evidence="1" id="KW-0808">Transferase</keyword>
<name>A0A9X2HC73_9HYPH</name>
<gene>
    <name evidence="1" type="ORF">MJ956_07410</name>
</gene>
<dbReference type="EMBL" id="JALHBS010000038">
    <property type="protein sequence ID" value="MCP3054979.1"/>
    <property type="molecule type" value="Genomic_DNA"/>
</dbReference>
<dbReference type="PANTHER" id="PTHR43861">
    <property type="entry name" value="TRANS-ACONITATE 2-METHYLTRANSFERASE-RELATED"/>
    <property type="match status" value="1"/>
</dbReference>
<comment type="caution">
    <text evidence="1">The sequence shown here is derived from an EMBL/GenBank/DDBJ whole genome shotgun (WGS) entry which is preliminary data.</text>
</comment>
<dbReference type="Proteomes" id="UP001155220">
    <property type="component" value="Unassembled WGS sequence"/>
</dbReference>
<dbReference type="InterPro" id="IPR029063">
    <property type="entry name" value="SAM-dependent_MTases_sf"/>
</dbReference>
<dbReference type="GO" id="GO:0008168">
    <property type="term" value="F:methyltransferase activity"/>
    <property type="evidence" value="ECO:0007669"/>
    <property type="project" value="UniProtKB-KW"/>
</dbReference>
<accession>A0A9X2HC73</accession>
<proteinExistence type="predicted"/>